<reference evidence="3 4" key="1">
    <citation type="submission" date="2018-11" db="EMBL/GenBank/DDBJ databases">
        <title>Sequencing the genomes of 1000 actinobacteria strains.</title>
        <authorList>
            <person name="Klenk H.-P."/>
        </authorList>
    </citation>
    <scope>NUCLEOTIDE SEQUENCE [LARGE SCALE GENOMIC DNA]</scope>
    <source>
        <strain evidence="1 4">DSM 44780</strain>
        <strain evidence="2 3">DSM 44781</strain>
    </source>
</reference>
<dbReference type="Proteomes" id="UP000267408">
    <property type="component" value="Unassembled WGS sequence"/>
</dbReference>
<accession>A0A3N4R0S5</accession>
<protein>
    <recommendedName>
        <fullName evidence="5">Sugar phosphate isomerase/epimerase</fullName>
    </recommendedName>
</protein>
<dbReference type="InterPro" id="IPR047715">
    <property type="entry name" value="EboA_dom"/>
</dbReference>
<evidence type="ECO:0000313" key="3">
    <source>
        <dbReference type="Proteomes" id="UP000266906"/>
    </source>
</evidence>
<dbReference type="AlphaFoldDB" id="A0A3N4R0S5"/>
<sequence length="198" mass="20323">MTTTATAPDGLRDTLPPSALAWFDEALARAASAGAGGPAAWEPRFAEAGRRCGPAAADAVRTALLRAARPGPADTARLYRHGSAAERRAVLLALPDLGLAPAEGLALVEDALRANDTSLVAAAVGPFAAAHLPAHAWRHAVLKCLFTGVPVAAVAGLADRSRGDGELARMLTDYAAERSAAGRPVPDDVRRVLALTEV</sequence>
<comment type="caution">
    <text evidence="2">The sequence shown here is derived from an EMBL/GenBank/DDBJ whole genome shotgun (WGS) entry which is preliminary data.</text>
</comment>
<dbReference type="EMBL" id="RKQG01000005">
    <property type="protein sequence ID" value="RPE26918.1"/>
    <property type="molecule type" value="Genomic_DNA"/>
</dbReference>
<gene>
    <name evidence="2" type="ORF">EDD38_7555</name>
    <name evidence="1" type="ORF">EDD39_7633</name>
</gene>
<accession>A0A8G1X7D3</accession>
<organism evidence="2 3">
    <name type="scientific">Kitasatospora cineracea</name>
    <dbReference type="NCBI Taxonomy" id="88074"/>
    <lineage>
        <taxon>Bacteria</taxon>
        <taxon>Bacillati</taxon>
        <taxon>Actinomycetota</taxon>
        <taxon>Actinomycetes</taxon>
        <taxon>Kitasatosporales</taxon>
        <taxon>Streptomycetaceae</taxon>
        <taxon>Kitasatospora</taxon>
    </lineage>
</organism>
<evidence type="ECO:0000313" key="4">
    <source>
        <dbReference type="Proteomes" id="UP000267408"/>
    </source>
</evidence>
<dbReference type="Proteomes" id="UP000266906">
    <property type="component" value="Unassembled WGS sequence"/>
</dbReference>
<evidence type="ECO:0008006" key="5">
    <source>
        <dbReference type="Google" id="ProtNLM"/>
    </source>
</evidence>
<dbReference type="RefSeq" id="WP_208765784.1">
    <property type="nucleotide sequence ID" value="NZ_RJVJ01000004.1"/>
</dbReference>
<evidence type="ECO:0000313" key="2">
    <source>
        <dbReference type="EMBL" id="RPE26918.1"/>
    </source>
</evidence>
<name>A0A3N4R0S5_9ACTN</name>
<dbReference type="EMBL" id="RJVJ01000004">
    <property type="protein sequence ID" value="ROR34072.1"/>
    <property type="molecule type" value="Genomic_DNA"/>
</dbReference>
<keyword evidence="3" id="KW-1185">Reference proteome</keyword>
<proteinExistence type="predicted"/>
<evidence type="ECO:0000313" key="1">
    <source>
        <dbReference type="EMBL" id="ROR34072.1"/>
    </source>
</evidence>
<dbReference type="NCBIfam" id="NF035938">
    <property type="entry name" value="EboA_domain"/>
    <property type="match status" value="1"/>
</dbReference>